<dbReference type="GO" id="GO:0016491">
    <property type="term" value="F:oxidoreductase activity"/>
    <property type="evidence" value="ECO:0007669"/>
    <property type="project" value="UniProtKB-KW"/>
</dbReference>
<keyword evidence="4 5" id="KW-0560">Oxidoreductase</keyword>
<dbReference type="PANTHER" id="PTHR43734:SF1">
    <property type="entry name" value="PHYTOENE DESATURASE"/>
    <property type="match status" value="1"/>
</dbReference>
<gene>
    <name evidence="7" type="primary">crtI</name>
    <name evidence="7" type="ORF">L3X39_13985</name>
</gene>
<dbReference type="Pfam" id="PF01593">
    <property type="entry name" value="Amino_oxidase"/>
    <property type="match status" value="1"/>
</dbReference>
<dbReference type="InterPro" id="IPR002937">
    <property type="entry name" value="Amino_oxidase"/>
</dbReference>
<evidence type="ECO:0000259" key="6">
    <source>
        <dbReference type="Pfam" id="PF01593"/>
    </source>
</evidence>
<protein>
    <submittedName>
        <fullName evidence="7">Phytoene desaturase family protein</fullName>
        <ecNumber evidence="7">1.-.-.-</ecNumber>
    </submittedName>
</protein>
<accession>A0ABS9IMB5</accession>
<reference evidence="7 8" key="1">
    <citation type="submission" date="2022-01" db="EMBL/GenBank/DDBJ databases">
        <title>Draft genome sequence of Sabulilitoribacter multivorans KCTC 32326.</title>
        <authorList>
            <person name="Oh J.-S."/>
        </authorList>
    </citation>
    <scope>NUCLEOTIDE SEQUENCE [LARGE SCALE GENOMIC DNA]</scope>
    <source>
        <strain evidence="7 8">M-M16</strain>
    </source>
</reference>
<sequence>MKSTINIIGSGFSSLAASCYLAQAGYEVTVFEKNKTIGGRARQLHKEGFTFDIGPTWYWMPDVFERFFSDFGKKPSDYYALEKLNPAYSVYFGKNDFITIEDTLEKIALAFEKEEKGSSKKLNKFIVKAKNNYDIAIKDLVYNPGVSPLELVTPATIKKINQFFSTIKKDVRKEFKNERLVKILEFPVLFLGAKPSDTPSFYSFMNYADFGLGTFHPKKGMYQVILAMENLAKELGVKIKTENPVDKIIVDKGKAIGILSNGKEYLSDITVSGADYHHTETLLEKPLRQYSETYWEKKTFAPSSLLFYVGFDKKLKNVNHHTLFFDVDFDVHAEAIYDNPKWPENPLFYASFPSITDKNSAPEEKEAGIFLIPLAPGLEDTDALRNTYFDKIITRFETLTSQNVRKDIIFKESFCINDFIKDYNSYKGNAYGMANTLMQTAFLRPKLKSKNVGNLFFTGQLTVPGPGVPPSLISGKLVADLVTKHHSVLA</sequence>
<evidence type="ECO:0000256" key="4">
    <source>
        <dbReference type="ARBA" id="ARBA00023002"/>
    </source>
</evidence>
<dbReference type="Gene3D" id="3.50.50.60">
    <property type="entry name" value="FAD/NAD(P)-binding domain"/>
    <property type="match status" value="2"/>
</dbReference>
<dbReference type="RefSeq" id="WP_237232483.1">
    <property type="nucleotide sequence ID" value="NZ_JAKKDV010000008.1"/>
</dbReference>
<keyword evidence="8" id="KW-1185">Reference proteome</keyword>
<organism evidence="7 8">
    <name type="scientific">Flaviramulus multivorans</name>
    <dbReference type="NCBI Taxonomy" id="1304750"/>
    <lineage>
        <taxon>Bacteria</taxon>
        <taxon>Pseudomonadati</taxon>
        <taxon>Bacteroidota</taxon>
        <taxon>Flavobacteriia</taxon>
        <taxon>Flavobacteriales</taxon>
        <taxon>Flavobacteriaceae</taxon>
        <taxon>Flaviramulus</taxon>
    </lineage>
</organism>
<dbReference type="SUPFAM" id="SSF51905">
    <property type="entry name" value="FAD/NAD(P)-binding domain"/>
    <property type="match status" value="1"/>
</dbReference>
<evidence type="ECO:0000256" key="5">
    <source>
        <dbReference type="RuleBase" id="RU362075"/>
    </source>
</evidence>
<dbReference type="PROSITE" id="PS51257">
    <property type="entry name" value="PROKAR_LIPOPROTEIN"/>
    <property type="match status" value="1"/>
</dbReference>
<evidence type="ECO:0000256" key="2">
    <source>
        <dbReference type="ARBA" id="ARBA00006046"/>
    </source>
</evidence>
<dbReference type="EMBL" id="JAKKDV010000008">
    <property type="protein sequence ID" value="MCF7561752.1"/>
    <property type="molecule type" value="Genomic_DNA"/>
</dbReference>
<dbReference type="EC" id="1.-.-.-" evidence="7"/>
<dbReference type="InterPro" id="IPR014105">
    <property type="entry name" value="Carotenoid/retinoid_OxRdtase"/>
</dbReference>
<evidence type="ECO:0000256" key="1">
    <source>
        <dbReference type="ARBA" id="ARBA00004829"/>
    </source>
</evidence>
<feature type="domain" description="Amine oxidase" evidence="6">
    <location>
        <begin position="15"/>
        <end position="482"/>
    </location>
</feature>
<dbReference type="PANTHER" id="PTHR43734">
    <property type="entry name" value="PHYTOENE DESATURASE"/>
    <property type="match status" value="1"/>
</dbReference>
<comment type="similarity">
    <text evidence="2 5">Belongs to the carotenoid/retinoid oxidoreductase family.</text>
</comment>
<name>A0ABS9IMB5_9FLAO</name>
<dbReference type="Proteomes" id="UP001200022">
    <property type="component" value="Unassembled WGS sequence"/>
</dbReference>
<evidence type="ECO:0000256" key="3">
    <source>
        <dbReference type="ARBA" id="ARBA00022746"/>
    </source>
</evidence>
<comment type="pathway">
    <text evidence="1 5">Carotenoid biosynthesis.</text>
</comment>
<dbReference type="NCBIfam" id="TIGR02734">
    <property type="entry name" value="crtI_fam"/>
    <property type="match status" value="1"/>
</dbReference>
<evidence type="ECO:0000313" key="7">
    <source>
        <dbReference type="EMBL" id="MCF7561752.1"/>
    </source>
</evidence>
<comment type="caution">
    <text evidence="7">The sequence shown here is derived from an EMBL/GenBank/DDBJ whole genome shotgun (WGS) entry which is preliminary data.</text>
</comment>
<proteinExistence type="inferred from homology"/>
<keyword evidence="3 5" id="KW-0125">Carotenoid biosynthesis</keyword>
<evidence type="ECO:0000313" key="8">
    <source>
        <dbReference type="Proteomes" id="UP001200022"/>
    </source>
</evidence>
<dbReference type="InterPro" id="IPR036188">
    <property type="entry name" value="FAD/NAD-bd_sf"/>
</dbReference>